<feature type="region of interest" description="Disordered" evidence="6">
    <location>
        <begin position="228"/>
        <end position="274"/>
    </location>
</feature>
<sequence>MAKVLTEAYEHGKLRETKPSAMAAPYDYSAYSAMDPHVLQMADISAGYWGAGTPSYAPLGGLPPYPPLCSGTDVDYITPPAAYPSPVVPPVTSAPPVNSTGSSDVLEIGKSNVQPYPAPTTNPTVSSDALSVMYQQPTVWPGYPGYMPPDDKTSAPGASSAYPALPLPYPFPDSSDLSHPSFYHNPTQSSLSDTPSSTDTGYASHCLPPAQVSPAPGHFDYCIMQQAPSGSSVSSLPIRGSTKRKSKSRGESDDDMKSGDERDVDRRSANNARERVRVRDINTAFKELGKMCGQHLPNANEKAQTKLGILHQAVSIITALEEQVRQRNLNPKAACLKRRSEDEKMTPNSRIFQCSNGTEAASTRLSRPVLGRRQLPYSSSSSSWSTVIRRRQFVEMPGSLLFGSAVPYLFCMRFIIIHK</sequence>
<feature type="region of interest" description="Disordered" evidence="6">
    <location>
        <begin position="178"/>
        <end position="205"/>
    </location>
</feature>
<evidence type="ECO:0000313" key="10">
    <source>
        <dbReference type="Proteomes" id="UP000230423"/>
    </source>
</evidence>
<dbReference type="Pfam" id="PF00010">
    <property type="entry name" value="HLH"/>
    <property type="match status" value="1"/>
</dbReference>
<keyword evidence="3 9" id="KW-0238">DNA-binding</keyword>
<keyword evidence="10" id="KW-1185">Reference proteome</keyword>
<feature type="transmembrane region" description="Helical" evidence="7">
    <location>
        <begin position="396"/>
        <end position="416"/>
    </location>
</feature>
<evidence type="ECO:0000256" key="7">
    <source>
        <dbReference type="SAM" id="Phobius"/>
    </source>
</evidence>
<accession>A0A2G9UNP7</accession>
<evidence type="ECO:0000256" key="3">
    <source>
        <dbReference type="ARBA" id="ARBA00023125"/>
    </source>
</evidence>
<dbReference type="GO" id="GO:0005667">
    <property type="term" value="C:transcription regulator complex"/>
    <property type="evidence" value="ECO:0007669"/>
    <property type="project" value="TreeGrafter"/>
</dbReference>
<evidence type="ECO:0000259" key="8">
    <source>
        <dbReference type="PROSITE" id="PS50888"/>
    </source>
</evidence>
<dbReference type="SUPFAM" id="SSF47459">
    <property type="entry name" value="HLH, helix-loop-helix DNA-binding domain"/>
    <property type="match status" value="1"/>
</dbReference>
<keyword evidence="7" id="KW-1133">Transmembrane helix</keyword>
<evidence type="ECO:0000256" key="1">
    <source>
        <dbReference type="ARBA" id="ARBA00004123"/>
    </source>
</evidence>
<keyword evidence="5" id="KW-0539">Nucleus</keyword>
<gene>
    <name evidence="9" type="ORF">TELCIR_06313</name>
</gene>
<reference evidence="9 10" key="1">
    <citation type="submission" date="2015-09" db="EMBL/GenBank/DDBJ databases">
        <title>Draft genome of the parasitic nematode Teladorsagia circumcincta isolate WARC Sus (inbred).</title>
        <authorList>
            <person name="Mitreva M."/>
        </authorList>
    </citation>
    <scope>NUCLEOTIDE SEQUENCE [LARGE SCALE GENOMIC DNA]</scope>
    <source>
        <strain evidence="9 10">S</strain>
    </source>
</reference>
<dbReference type="GO" id="GO:0005634">
    <property type="term" value="C:nucleus"/>
    <property type="evidence" value="ECO:0007669"/>
    <property type="project" value="UniProtKB-SubCell"/>
</dbReference>
<dbReference type="SMART" id="SM00353">
    <property type="entry name" value="HLH"/>
    <property type="match status" value="1"/>
</dbReference>
<dbReference type="GO" id="GO:0000978">
    <property type="term" value="F:RNA polymerase II cis-regulatory region sequence-specific DNA binding"/>
    <property type="evidence" value="ECO:0007669"/>
    <property type="project" value="TreeGrafter"/>
</dbReference>
<dbReference type="InterPro" id="IPR011598">
    <property type="entry name" value="bHLH_dom"/>
</dbReference>
<dbReference type="FunFam" id="4.10.280.10:FF:000132">
    <property type="entry name" value="CRE-HLH-2 protein"/>
    <property type="match status" value="1"/>
</dbReference>
<dbReference type="GO" id="GO:0000981">
    <property type="term" value="F:DNA-binding transcription factor activity, RNA polymerase II-specific"/>
    <property type="evidence" value="ECO:0007669"/>
    <property type="project" value="TreeGrafter"/>
</dbReference>
<dbReference type="InterPro" id="IPR051098">
    <property type="entry name" value="NeuroDiff_E-box_TFs"/>
</dbReference>
<name>A0A2G9UNP7_TELCI</name>
<dbReference type="PANTHER" id="PTHR11793">
    <property type="entry name" value="BASIC HELIX-LOOP-HELIX TRANSCRIPTION FACTOR"/>
    <property type="match status" value="1"/>
</dbReference>
<dbReference type="InterPro" id="IPR036638">
    <property type="entry name" value="HLH_DNA-bd_sf"/>
</dbReference>
<protein>
    <submittedName>
        <fullName evidence="9">Helix-loop-helix DNA-binding domain protein</fullName>
    </submittedName>
</protein>
<dbReference type="AlphaFoldDB" id="A0A2G9UNP7"/>
<keyword evidence="4" id="KW-0804">Transcription</keyword>
<dbReference type="OrthoDB" id="10034090at2759"/>
<evidence type="ECO:0000256" key="5">
    <source>
        <dbReference type="ARBA" id="ARBA00023242"/>
    </source>
</evidence>
<comment type="subcellular location">
    <subcellularLocation>
        <location evidence="1">Nucleus</location>
    </subcellularLocation>
</comment>
<evidence type="ECO:0000256" key="2">
    <source>
        <dbReference type="ARBA" id="ARBA00023015"/>
    </source>
</evidence>
<evidence type="ECO:0000313" key="9">
    <source>
        <dbReference type="EMBL" id="PIO71783.1"/>
    </source>
</evidence>
<dbReference type="GO" id="GO:0000785">
    <property type="term" value="C:chromatin"/>
    <property type="evidence" value="ECO:0007669"/>
    <property type="project" value="TreeGrafter"/>
</dbReference>
<proteinExistence type="predicted"/>
<dbReference type="PANTHER" id="PTHR11793:SF13">
    <property type="entry name" value="PROTEIN DAUGHTERLESS"/>
    <property type="match status" value="1"/>
</dbReference>
<feature type="compositionally biased region" description="Low complexity" evidence="6">
    <location>
        <begin position="186"/>
        <end position="200"/>
    </location>
</feature>
<evidence type="ECO:0000256" key="4">
    <source>
        <dbReference type="ARBA" id="ARBA00023163"/>
    </source>
</evidence>
<dbReference type="EMBL" id="KZ345847">
    <property type="protein sequence ID" value="PIO71783.1"/>
    <property type="molecule type" value="Genomic_DNA"/>
</dbReference>
<keyword evidence="7" id="KW-0812">Transmembrane</keyword>
<feature type="domain" description="BHLH" evidence="8">
    <location>
        <begin position="265"/>
        <end position="320"/>
    </location>
</feature>
<keyword evidence="2" id="KW-0805">Transcription regulation</keyword>
<keyword evidence="7" id="KW-0472">Membrane</keyword>
<dbReference type="GO" id="GO:0046983">
    <property type="term" value="F:protein dimerization activity"/>
    <property type="evidence" value="ECO:0007669"/>
    <property type="project" value="InterPro"/>
</dbReference>
<evidence type="ECO:0000256" key="6">
    <source>
        <dbReference type="SAM" id="MobiDB-lite"/>
    </source>
</evidence>
<organism evidence="9 10">
    <name type="scientific">Teladorsagia circumcincta</name>
    <name type="common">Brown stomach worm</name>
    <name type="synonym">Ostertagia circumcincta</name>
    <dbReference type="NCBI Taxonomy" id="45464"/>
    <lineage>
        <taxon>Eukaryota</taxon>
        <taxon>Metazoa</taxon>
        <taxon>Ecdysozoa</taxon>
        <taxon>Nematoda</taxon>
        <taxon>Chromadorea</taxon>
        <taxon>Rhabditida</taxon>
        <taxon>Rhabditina</taxon>
        <taxon>Rhabditomorpha</taxon>
        <taxon>Strongyloidea</taxon>
        <taxon>Trichostrongylidae</taxon>
        <taxon>Teladorsagia</taxon>
    </lineage>
</organism>
<feature type="compositionally biased region" description="Basic and acidic residues" evidence="6">
    <location>
        <begin position="248"/>
        <end position="274"/>
    </location>
</feature>
<dbReference type="PROSITE" id="PS50888">
    <property type="entry name" value="BHLH"/>
    <property type="match status" value="1"/>
</dbReference>
<dbReference type="Gene3D" id="4.10.280.10">
    <property type="entry name" value="Helix-loop-helix DNA-binding domain"/>
    <property type="match status" value="1"/>
</dbReference>
<dbReference type="Proteomes" id="UP000230423">
    <property type="component" value="Unassembled WGS sequence"/>
</dbReference>